<sequence>MARRGSGVADGWGWRDGRVTEVAGNWVFRRGQSWDWGCRWLLGGDGTAVAALKPRGTGSSRGGTRGGRRLESEDGVAESEDGWAWRVVAFHSWSGCEISGTGEEEEAAESANADAQ</sequence>
<dbReference type="InParanoid" id="A0A1D6GSY4"/>
<proteinExistence type="predicted"/>
<dbReference type="EMBL" id="CM000781">
    <property type="protein sequence ID" value="AQK66124.1"/>
    <property type="molecule type" value="Genomic_DNA"/>
</dbReference>
<reference evidence="1" key="1">
    <citation type="submission" date="2015-12" db="EMBL/GenBank/DDBJ databases">
        <title>Update maize B73 reference genome by single molecule sequencing technologies.</title>
        <authorList>
            <consortium name="Maize Genome Sequencing Project"/>
            <person name="Ware D."/>
        </authorList>
    </citation>
    <scope>NUCLEOTIDE SEQUENCE</scope>
    <source>
        <tissue evidence="1">Seedling</tissue>
    </source>
</reference>
<organism evidence="1">
    <name type="scientific">Zea mays</name>
    <name type="common">Maize</name>
    <dbReference type="NCBI Taxonomy" id="4577"/>
    <lineage>
        <taxon>Eukaryota</taxon>
        <taxon>Viridiplantae</taxon>
        <taxon>Streptophyta</taxon>
        <taxon>Embryophyta</taxon>
        <taxon>Tracheophyta</taxon>
        <taxon>Spermatophyta</taxon>
        <taxon>Magnoliopsida</taxon>
        <taxon>Liliopsida</taxon>
        <taxon>Poales</taxon>
        <taxon>Poaceae</taxon>
        <taxon>PACMAD clade</taxon>
        <taxon>Panicoideae</taxon>
        <taxon>Andropogonodae</taxon>
        <taxon>Andropogoneae</taxon>
        <taxon>Tripsacinae</taxon>
        <taxon>Zea</taxon>
    </lineage>
</organism>
<evidence type="ECO:0000313" key="1">
    <source>
        <dbReference type="EMBL" id="AQK66124.1"/>
    </source>
</evidence>
<gene>
    <name evidence="1" type="ORF">ZEAMMB73_Zm00001d014406</name>
</gene>
<accession>A0A1D6GSY4</accession>
<name>A0A1D6GSY4_MAIZE</name>
<dbReference type="AlphaFoldDB" id="A0A1D6GSY4"/>
<protein>
    <submittedName>
        <fullName evidence="1">Uncharacterized protein</fullName>
    </submittedName>
</protein>